<dbReference type="Pfam" id="PF00640">
    <property type="entry name" value="PID"/>
    <property type="match status" value="1"/>
</dbReference>
<feature type="compositionally biased region" description="Polar residues" evidence="2">
    <location>
        <begin position="247"/>
        <end position="257"/>
    </location>
</feature>
<accession>A0A060Y5P2</accession>
<dbReference type="GO" id="GO:0005634">
    <property type="term" value="C:nucleus"/>
    <property type="evidence" value="ECO:0007669"/>
    <property type="project" value="TreeGrafter"/>
</dbReference>
<dbReference type="InterPro" id="IPR039576">
    <property type="entry name" value="APBB1/2/3"/>
</dbReference>
<dbReference type="GO" id="GO:0006355">
    <property type="term" value="P:regulation of DNA-templated transcription"/>
    <property type="evidence" value="ECO:0007669"/>
    <property type="project" value="TreeGrafter"/>
</dbReference>
<sequence length="524" mass="58257">MMSVHTPQLSRSGSSPSSVGLANRSGPPAAPPTSLSLRSSYNQLLGHDIIKESPTAMETGSSATLPKSRHRYAMTSVHSAMGLSGRRLPTKSSSSSALYSSSSSSFFSTNPKLAKDGANLQRKAETQQQEQSKTNTEVKEQDDIITPIHSSDWMEGENSQDPPPFCRRTKSFLEFHEKEEDPPKEALTQAQGHPHSVETPPIPPRSAQAPPPRVIMVELHPNNENPYLHRPPYASHKQPRGEESTPLLLQTPPSSFSPDPERGAPKLGSLGTKVESPLEDEDSSWTTLSQASPSPQTPQEIAGWLTDCLSATRDNGEPSEQFEKRRERGKERRRREVKEEREKGEKRRGIERGKEWRGKERGQGGEEEREKSREDKGLPVGANTEIRDYPVYPDPSLKAFEGATLRYASLRLHPSQLDTVDLNSACTDPEGQSFPVRSLGWVEMAERDLAEGRSSVAVHHCIRQLSYCRRDIRDSAGVWGEGKGMLLVLQDRDLTLVHPDDRSMLHSQPISSIRVWGVGRDHDR</sequence>
<dbReference type="PANTHER" id="PTHR14058:SF11">
    <property type="entry name" value="AMYLOID BETA PRECURSOR PROTEIN BINDING FAMILY B MEMBER 2"/>
    <property type="match status" value="1"/>
</dbReference>
<protein>
    <recommendedName>
        <fullName evidence="3">PID domain-containing protein</fullName>
    </recommendedName>
</protein>
<dbReference type="EMBL" id="FR907506">
    <property type="protein sequence ID" value="CDQ86817.1"/>
    <property type="molecule type" value="Genomic_DNA"/>
</dbReference>
<feature type="compositionally biased region" description="Pro residues" evidence="2">
    <location>
        <begin position="200"/>
        <end position="213"/>
    </location>
</feature>
<feature type="compositionally biased region" description="Polar residues" evidence="2">
    <location>
        <begin position="126"/>
        <end position="135"/>
    </location>
</feature>
<evidence type="ECO:0000256" key="1">
    <source>
        <dbReference type="ARBA" id="ARBA00022737"/>
    </source>
</evidence>
<feature type="region of interest" description="Disordered" evidence="2">
    <location>
        <begin position="51"/>
        <end position="389"/>
    </location>
</feature>
<dbReference type="GO" id="GO:0001540">
    <property type="term" value="F:amyloid-beta binding"/>
    <property type="evidence" value="ECO:0007669"/>
    <property type="project" value="InterPro"/>
</dbReference>
<dbReference type="STRING" id="8022.A0A060Y5P2"/>
<dbReference type="InterPro" id="IPR006020">
    <property type="entry name" value="PTB/PI_dom"/>
</dbReference>
<keyword evidence="1" id="KW-0677">Repeat</keyword>
<dbReference type="SUPFAM" id="SSF50729">
    <property type="entry name" value="PH domain-like"/>
    <property type="match status" value="1"/>
</dbReference>
<gene>
    <name evidence="4" type="ORF">GSONMT00025218001</name>
</gene>
<reference evidence="4" key="1">
    <citation type="journal article" date="2014" name="Nat. Commun.">
        <title>The rainbow trout genome provides novel insights into evolution after whole-genome duplication in vertebrates.</title>
        <authorList>
            <person name="Berthelot C."/>
            <person name="Brunet F."/>
            <person name="Chalopin D."/>
            <person name="Juanchich A."/>
            <person name="Bernard M."/>
            <person name="Noel B."/>
            <person name="Bento P."/>
            <person name="Da Silva C."/>
            <person name="Labadie K."/>
            <person name="Alberti A."/>
            <person name="Aury J.M."/>
            <person name="Louis A."/>
            <person name="Dehais P."/>
            <person name="Bardou P."/>
            <person name="Montfort J."/>
            <person name="Klopp C."/>
            <person name="Cabau C."/>
            <person name="Gaspin C."/>
            <person name="Thorgaard G.H."/>
            <person name="Boussaha M."/>
            <person name="Quillet E."/>
            <person name="Guyomard R."/>
            <person name="Galiana D."/>
            <person name="Bobe J."/>
            <person name="Volff J.N."/>
            <person name="Genet C."/>
            <person name="Wincker P."/>
            <person name="Jaillon O."/>
            <person name="Roest Crollius H."/>
            <person name="Guiguen Y."/>
        </authorList>
    </citation>
    <scope>NUCLEOTIDE SEQUENCE [LARGE SCALE GENOMIC DNA]</scope>
</reference>
<dbReference type="Proteomes" id="UP000193380">
    <property type="component" value="Unassembled WGS sequence"/>
</dbReference>
<name>A0A060Y5P2_ONCMY</name>
<feature type="region of interest" description="Disordered" evidence="2">
    <location>
        <begin position="1"/>
        <end position="36"/>
    </location>
</feature>
<reference evidence="4" key="2">
    <citation type="submission" date="2014-03" db="EMBL/GenBank/DDBJ databases">
        <authorList>
            <person name="Genoscope - CEA"/>
        </authorList>
    </citation>
    <scope>NUCLEOTIDE SEQUENCE</scope>
</reference>
<feature type="domain" description="PID" evidence="3">
    <location>
        <begin position="434"/>
        <end position="521"/>
    </location>
</feature>
<dbReference type="GO" id="GO:0005737">
    <property type="term" value="C:cytoplasm"/>
    <property type="evidence" value="ECO:0007669"/>
    <property type="project" value="TreeGrafter"/>
</dbReference>
<proteinExistence type="predicted"/>
<feature type="compositionally biased region" description="Basic and acidic residues" evidence="2">
    <location>
        <begin position="171"/>
        <end position="184"/>
    </location>
</feature>
<dbReference type="PaxDb" id="8022-A0A060Y5P2"/>
<dbReference type="InterPro" id="IPR011993">
    <property type="entry name" value="PH-like_dom_sf"/>
</dbReference>
<evidence type="ECO:0000313" key="4">
    <source>
        <dbReference type="EMBL" id="CDQ86817.1"/>
    </source>
</evidence>
<dbReference type="Gene3D" id="2.30.29.30">
    <property type="entry name" value="Pleckstrin-homology domain (PH domain)/Phosphotyrosine-binding domain (PTB)"/>
    <property type="match status" value="1"/>
</dbReference>
<feature type="compositionally biased region" description="Polar residues" evidence="2">
    <location>
        <begin position="56"/>
        <end position="65"/>
    </location>
</feature>
<evidence type="ECO:0000313" key="5">
    <source>
        <dbReference type="Proteomes" id="UP000193380"/>
    </source>
</evidence>
<feature type="compositionally biased region" description="Low complexity" evidence="2">
    <location>
        <begin position="92"/>
        <end position="108"/>
    </location>
</feature>
<feature type="compositionally biased region" description="Polar residues" evidence="2">
    <location>
        <begin position="284"/>
        <end position="299"/>
    </location>
</feature>
<organism evidence="4 5">
    <name type="scientific">Oncorhynchus mykiss</name>
    <name type="common">Rainbow trout</name>
    <name type="synonym">Salmo gairdneri</name>
    <dbReference type="NCBI Taxonomy" id="8022"/>
    <lineage>
        <taxon>Eukaryota</taxon>
        <taxon>Metazoa</taxon>
        <taxon>Chordata</taxon>
        <taxon>Craniata</taxon>
        <taxon>Vertebrata</taxon>
        <taxon>Euteleostomi</taxon>
        <taxon>Actinopterygii</taxon>
        <taxon>Neopterygii</taxon>
        <taxon>Teleostei</taxon>
        <taxon>Protacanthopterygii</taxon>
        <taxon>Salmoniformes</taxon>
        <taxon>Salmonidae</taxon>
        <taxon>Salmoninae</taxon>
        <taxon>Oncorhynchus</taxon>
    </lineage>
</organism>
<evidence type="ECO:0000259" key="3">
    <source>
        <dbReference type="Pfam" id="PF00640"/>
    </source>
</evidence>
<evidence type="ECO:0000256" key="2">
    <source>
        <dbReference type="SAM" id="MobiDB-lite"/>
    </source>
</evidence>
<dbReference type="PANTHER" id="PTHR14058">
    <property type="entry name" value="AMYLOID BETA A4 PRECURSOR PROTEIN-BINDING FAMILY B"/>
    <property type="match status" value="1"/>
</dbReference>
<dbReference type="AlphaFoldDB" id="A0A060Y5P2"/>
<feature type="compositionally biased region" description="Basic and acidic residues" evidence="2">
    <location>
        <begin position="321"/>
        <end position="377"/>
    </location>
</feature>